<reference evidence="14" key="2">
    <citation type="submission" date="2021-04" db="EMBL/GenBank/DDBJ databases">
        <authorList>
            <person name="Gilroy R."/>
        </authorList>
    </citation>
    <scope>NUCLEOTIDE SEQUENCE</scope>
    <source>
        <strain evidence="14">A5-1222</strain>
    </source>
</reference>
<name>A0A9E2KWD8_9BACT</name>
<dbReference type="GO" id="GO:0006364">
    <property type="term" value="P:rRNA processing"/>
    <property type="evidence" value="ECO:0007669"/>
    <property type="project" value="UniProtKB-UniRule"/>
</dbReference>
<feature type="domain" description="Toprim" evidence="13">
    <location>
        <begin position="7"/>
        <end position="94"/>
    </location>
</feature>
<comment type="similarity">
    <text evidence="11">Belongs to the ribonuclease M5 family.</text>
</comment>
<evidence type="ECO:0000256" key="11">
    <source>
        <dbReference type="HAMAP-Rule" id="MF_01469"/>
    </source>
</evidence>
<dbReference type="InterPro" id="IPR034141">
    <property type="entry name" value="TOPRIM_RNase_M5-like"/>
</dbReference>
<keyword evidence="9" id="KW-0460">Magnesium</keyword>
<dbReference type="Proteomes" id="UP000824247">
    <property type="component" value="Unassembled WGS sequence"/>
</dbReference>
<dbReference type="InterPro" id="IPR004466">
    <property type="entry name" value="RNase_M5"/>
</dbReference>
<dbReference type="EC" id="3.1.26.8" evidence="11 12"/>
<evidence type="ECO:0000256" key="9">
    <source>
        <dbReference type="ARBA" id="ARBA00022842"/>
    </source>
</evidence>
<evidence type="ECO:0000256" key="7">
    <source>
        <dbReference type="ARBA" id="ARBA00022759"/>
    </source>
</evidence>
<dbReference type="GO" id="GO:0005737">
    <property type="term" value="C:cytoplasm"/>
    <property type="evidence" value="ECO:0007669"/>
    <property type="project" value="UniProtKB-SubCell"/>
</dbReference>
<dbReference type="Pfam" id="PF13331">
    <property type="entry name" value="DUF4093"/>
    <property type="match status" value="1"/>
</dbReference>
<evidence type="ECO:0000256" key="2">
    <source>
        <dbReference type="ARBA" id="ARBA00022517"/>
    </source>
</evidence>
<keyword evidence="2 11" id="KW-0690">Ribosome biogenesis</keyword>
<evidence type="ECO:0000256" key="5">
    <source>
        <dbReference type="ARBA" id="ARBA00022723"/>
    </source>
</evidence>
<keyword evidence="1 11" id="KW-0963">Cytoplasm</keyword>
<comment type="caution">
    <text evidence="14">The sequence shown here is derived from an EMBL/GenBank/DDBJ whole genome shotgun (WGS) entry which is preliminary data.</text>
</comment>
<dbReference type="NCBIfam" id="TIGR00334">
    <property type="entry name" value="5S_RNA_mat_M5"/>
    <property type="match status" value="1"/>
</dbReference>
<reference evidence="14" key="1">
    <citation type="journal article" date="2021" name="PeerJ">
        <title>Extensive microbial diversity within the chicken gut microbiome revealed by metagenomics and culture.</title>
        <authorList>
            <person name="Gilroy R."/>
            <person name="Ravi A."/>
            <person name="Getino M."/>
            <person name="Pursley I."/>
            <person name="Horton D.L."/>
            <person name="Alikhan N.F."/>
            <person name="Baker D."/>
            <person name="Gharbi K."/>
            <person name="Hall N."/>
            <person name="Watson M."/>
            <person name="Adriaenssens E.M."/>
            <person name="Foster-Nyarko E."/>
            <person name="Jarju S."/>
            <person name="Secka A."/>
            <person name="Antonio M."/>
            <person name="Oren A."/>
            <person name="Chaudhuri R.R."/>
            <person name="La Ragione R."/>
            <person name="Hildebrand F."/>
            <person name="Pallen M.J."/>
        </authorList>
    </citation>
    <scope>NUCLEOTIDE SEQUENCE</scope>
    <source>
        <strain evidence="14">A5-1222</strain>
    </source>
</reference>
<evidence type="ECO:0000313" key="14">
    <source>
        <dbReference type="EMBL" id="MBU3831001.1"/>
    </source>
</evidence>
<dbReference type="PANTHER" id="PTHR39156:SF1">
    <property type="entry name" value="RIBONUCLEASE M5"/>
    <property type="match status" value="1"/>
</dbReference>
<dbReference type="EMBL" id="JAHLFM010000038">
    <property type="protein sequence ID" value="MBU3831001.1"/>
    <property type="molecule type" value="Genomic_DNA"/>
</dbReference>
<dbReference type="PROSITE" id="PS50880">
    <property type="entry name" value="TOPRIM"/>
    <property type="match status" value="1"/>
</dbReference>
<dbReference type="InterPro" id="IPR025156">
    <property type="entry name" value="RNase_M5_C"/>
</dbReference>
<keyword evidence="3 11" id="KW-0698">rRNA processing</keyword>
<evidence type="ECO:0000256" key="1">
    <source>
        <dbReference type="ARBA" id="ARBA00022490"/>
    </source>
</evidence>
<dbReference type="GO" id="GO:0043822">
    <property type="term" value="F:ribonuclease M5 activity"/>
    <property type="evidence" value="ECO:0007669"/>
    <property type="project" value="UniProtKB-UniRule"/>
</dbReference>
<keyword evidence="10 11" id="KW-0694">RNA-binding</keyword>
<comment type="subcellular location">
    <subcellularLocation>
        <location evidence="11">Cytoplasm</location>
    </subcellularLocation>
</comment>
<dbReference type="HAMAP" id="MF_01469">
    <property type="entry name" value="RNase_M5"/>
    <property type="match status" value="1"/>
</dbReference>
<evidence type="ECO:0000313" key="15">
    <source>
        <dbReference type="Proteomes" id="UP000824247"/>
    </source>
</evidence>
<evidence type="ECO:0000256" key="10">
    <source>
        <dbReference type="ARBA" id="ARBA00022884"/>
    </source>
</evidence>
<dbReference type="Gene3D" id="3.40.1360.10">
    <property type="match status" value="1"/>
</dbReference>
<dbReference type="GO" id="GO:0046872">
    <property type="term" value="F:metal ion binding"/>
    <property type="evidence" value="ECO:0007669"/>
    <property type="project" value="UniProtKB-KW"/>
</dbReference>
<keyword evidence="7 11" id="KW-0255">Endonuclease</keyword>
<dbReference type="InterPro" id="IPR006171">
    <property type="entry name" value="TOPRIM_dom"/>
</dbReference>
<keyword evidence="8 11" id="KW-0378">Hydrolase</keyword>
<keyword evidence="4 11" id="KW-0540">Nuclease</keyword>
<sequence length="182" mass="20785">MMKKKIKEIIVVEGKTDTNKLKSIFDVQTIETNGSEISKETLNLIKLANQTHGVILFLDPDGPGEKIRKTIINYVGENIKNCFISKKDIKSCSKKIGIAEANDDAIISAIEKISEFNPNTSSITLEEWNKLNINSKQQREIITKHLNISYSNNKQLFKRINMLGLTYNDILNIIIKYENVWK</sequence>
<evidence type="ECO:0000259" key="13">
    <source>
        <dbReference type="PROSITE" id="PS50880"/>
    </source>
</evidence>
<dbReference type="Pfam" id="PF01751">
    <property type="entry name" value="Toprim"/>
    <property type="match status" value="1"/>
</dbReference>
<evidence type="ECO:0000256" key="8">
    <source>
        <dbReference type="ARBA" id="ARBA00022801"/>
    </source>
</evidence>
<evidence type="ECO:0000256" key="12">
    <source>
        <dbReference type="NCBIfam" id="TIGR00334"/>
    </source>
</evidence>
<dbReference type="SUPFAM" id="SSF110455">
    <property type="entry name" value="Toprim domain"/>
    <property type="match status" value="1"/>
</dbReference>
<evidence type="ECO:0000256" key="6">
    <source>
        <dbReference type="ARBA" id="ARBA00022730"/>
    </source>
</evidence>
<dbReference type="GO" id="GO:0019843">
    <property type="term" value="F:rRNA binding"/>
    <property type="evidence" value="ECO:0007669"/>
    <property type="project" value="UniProtKB-KW"/>
</dbReference>
<keyword evidence="6 11" id="KW-0699">rRNA-binding</keyword>
<protein>
    <recommendedName>
        <fullName evidence="11 12">Ribonuclease M5</fullName>
        <ecNumber evidence="11 12">3.1.26.8</ecNumber>
    </recommendedName>
    <alternativeName>
        <fullName evidence="11">RNase M5</fullName>
    </alternativeName>
    <alternativeName>
        <fullName evidence="11">Ribosomal RNA terminal maturase M5</fullName>
    </alternativeName>
</protein>
<comment type="catalytic activity">
    <reaction evidence="11">
        <text>Endonucleolytic cleavage of RNA, removing 21 and 42 nucleotides, respectively, from the 5'- and 3'-termini of a 5S-rRNA precursor.</text>
        <dbReference type="EC" id="3.1.26.8"/>
    </reaction>
</comment>
<proteinExistence type="inferred from homology"/>
<gene>
    <name evidence="11 14" type="primary">rnmV</name>
    <name evidence="14" type="ORF">H9897_02495</name>
</gene>
<dbReference type="AlphaFoldDB" id="A0A9E2KWD8"/>
<organism evidence="14 15">
    <name type="scientific">Candidatus Ureaplasma intestinipullorum</name>
    <dbReference type="NCBI Taxonomy" id="2838770"/>
    <lineage>
        <taxon>Bacteria</taxon>
        <taxon>Bacillati</taxon>
        <taxon>Mycoplasmatota</taxon>
        <taxon>Mycoplasmoidales</taxon>
        <taxon>Mycoplasmoidaceae</taxon>
        <taxon>Ureaplasma</taxon>
    </lineage>
</organism>
<dbReference type="SMART" id="SM00493">
    <property type="entry name" value="TOPRIM"/>
    <property type="match status" value="1"/>
</dbReference>
<evidence type="ECO:0000256" key="4">
    <source>
        <dbReference type="ARBA" id="ARBA00022722"/>
    </source>
</evidence>
<keyword evidence="5" id="KW-0479">Metal-binding</keyword>
<evidence type="ECO:0000256" key="3">
    <source>
        <dbReference type="ARBA" id="ARBA00022552"/>
    </source>
</evidence>
<dbReference type="CDD" id="cd01027">
    <property type="entry name" value="TOPRIM_RNase_M5_like"/>
    <property type="match status" value="1"/>
</dbReference>
<accession>A0A9E2KWD8</accession>
<dbReference type="PANTHER" id="PTHR39156">
    <property type="entry name" value="RIBONUCLEASE M5"/>
    <property type="match status" value="1"/>
</dbReference>
<comment type="function">
    <text evidence="11">Required for correct processing of both the 5' and 3' ends of 5S rRNA precursor. Cleaves both sides of a double-stranded region yielding mature 5S rRNA in one step.</text>
</comment>